<dbReference type="PANTHER" id="PTHR47245:SF1">
    <property type="entry name" value="FOLDASE PROTEIN PRSA"/>
    <property type="match status" value="1"/>
</dbReference>
<feature type="signal peptide" evidence="13">
    <location>
        <begin position="1"/>
        <end position="27"/>
    </location>
</feature>
<dbReference type="STRING" id="1218492.JG30_05450"/>
<evidence type="ECO:0000313" key="16">
    <source>
        <dbReference type="Proteomes" id="UP000033558"/>
    </source>
</evidence>
<dbReference type="PROSITE" id="PS51257">
    <property type="entry name" value="PROKAR_LIPOPROTEIN"/>
    <property type="match status" value="1"/>
</dbReference>
<keyword evidence="16" id="KW-1185">Reference proteome</keyword>
<comment type="function">
    <text evidence="11">Plays a major role in protein secretion by helping the post-translocational extracellular folding of several secreted proteins.</text>
</comment>
<dbReference type="GO" id="GO:0003755">
    <property type="term" value="F:peptidyl-prolyl cis-trans isomerase activity"/>
    <property type="evidence" value="ECO:0007669"/>
    <property type="project" value="UniProtKB-UniRule"/>
</dbReference>
<dbReference type="EC" id="5.2.1.8" evidence="11"/>
<protein>
    <recommendedName>
        <fullName evidence="11">Foldase protein PrsA</fullName>
        <ecNumber evidence="11">5.2.1.8</ecNumber>
    </recommendedName>
</protein>
<evidence type="ECO:0000256" key="5">
    <source>
        <dbReference type="ARBA" id="ARBA00022729"/>
    </source>
</evidence>
<keyword evidence="4 11" id="KW-1003">Cell membrane</keyword>
<dbReference type="PROSITE" id="PS50198">
    <property type="entry name" value="PPIC_PPIASE_2"/>
    <property type="match status" value="1"/>
</dbReference>
<dbReference type="Gene3D" id="3.10.50.40">
    <property type="match status" value="1"/>
</dbReference>
<evidence type="ECO:0000256" key="13">
    <source>
        <dbReference type="SAM" id="SignalP"/>
    </source>
</evidence>
<comment type="subcellular location">
    <subcellularLocation>
        <location evidence="2 11">Cell membrane</location>
        <topology evidence="2 11">Lipid-anchor</topology>
    </subcellularLocation>
</comment>
<comment type="similarity">
    <text evidence="3 11">Belongs to the PrsA family.</text>
</comment>
<dbReference type="InterPro" id="IPR023059">
    <property type="entry name" value="Foldase_PrsA"/>
</dbReference>
<evidence type="ECO:0000256" key="1">
    <source>
        <dbReference type="ARBA" id="ARBA00000971"/>
    </source>
</evidence>
<dbReference type="Pfam" id="PF00639">
    <property type="entry name" value="Rotamase"/>
    <property type="match status" value="1"/>
</dbReference>
<name>A0A0F4LU89_9LACO</name>
<dbReference type="Gene3D" id="1.10.4030.10">
    <property type="entry name" value="Porin chaperone SurA, peptide-binding domain"/>
    <property type="match status" value="1"/>
</dbReference>
<dbReference type="AlphaFoldDB" id="A0A0F4LU89"/>
<dbReference type="HAMAP" id="MF_01145">
    <property type="entry name" value="Foldase_PrsA"/>
    <property type="match status" value="1"/>
</dbReference>
<evidence type="ECO:0000256" key="4">
    <source>
        <dbReference type="ARBA" id="ARBA00022475"/>
    </source>
</evidence>
<sequence length="310" mass="34683">MCIKNMSKKFNKVILTVVALLSVSALTGCSGNKAVVTMKGGKITQEQLYQKMKKSQAGQQALQQMVIAQALKSQYGKDVSDKEVNKQYNQYKDKYGAQFNSLLQQNGMDAASFKDTIRTNLLTKVAVRKETKVTNAQLKQQWKKYTPKVTVQHILVKDEDKAKDIIKQLDDGANFSKLAKKESNDSGTKNNGGKLPPFNNSDSSLDANFKKAALKLKQGEYTKDPVKSSYGYHVIKMVKRPAKGSMKQHETELKNQIYNSRMQDSVVLQKVISKVLKRSDISIKDNDMKDILAGYLSNNKNAKSTPKNSK</sequence>
<dbReference type="InterPro" id="IPR027304">
    <property type="entry name" value="Trigger_fact/SurA_dom_sf"/>
</dbReference>
<dbReference type="GO" id="GO:0006457">
    <property type="term" value="P:protein folding"/>
    <property type="evidence" value="ECO:0007669"/>
    <property type="project" value="UniProtKB-UniRule"/>
</dbReference>
<proteinExistence type="inferred from homology"/>
<evidence type="ECO:0000256" key="10">
    <source>
        <dbReference type="ARBA" id="ARBA00023288"/>
    </source>
</evidence>
<evidence type="ECO:0000313" key="15">
    <source>
        <dbReference type="EMBL" id="KJY62342.1"/>
    </source>
</evidence>
<comment type="caution">
    <text evidence="15">The sequence shown here is derived from an EMBL/GenBank/DDBJ whole genome shotgun (WGS) entry which is preliminary data.</text>
</comment>
<keyword evidence="10 11" id="KW-0449">Lipoprotein</keyword>
<evidence type="ECO:0000256" key="12">
    <source>
        <dbReference type="SAM" id="MobiDB-lite"/>
    </source>
</evidence>
<gene>
    <name evidence="15" type="primary">prsA1</name>
    <name evidence="11" type="synonym">prsA</name>
    <name evidence="15" type="ORF">JG30_05450</name>
</gene>
<evidence type="ECO:0000256" key="9">
    <source>
        <dbReference type="ARBA" id="ARBA00023235"/>
    </source>
</evidence>
<dbReference type="InterPro" id="IPR050245">
    <property type="entry name" value="PrsA_foldase"/>
</dbReference>
<keyword evidence="7 11" id="KW-0472">Membrane</keyword>
<evidence type="ECO:0000256" key="6">
    <source>
        <dbReference type="ARBA" id="ARBA00023110"/>
    </source>
</evidence>
<keyword evidence="5 11" id="KW-0732">Signal</keyword>
<dbReference type="SUPFAM" id="SSF109998">
    <property type="entry name" value="Triger factor/SurA peptide-binding domain-like"/>
    <property type="match status" value="1"/>
</dbReference>
<reference evidence="15 16" key="1">
    <citation type="submission" date="2015-01" db="EMBL/GenBank/DDBJ databases">
        <title>Comparative genomics of the lactic acid bacteria isolated from the honey bee gut.</title>
        <authorList>
            <person name="Ellegaard K.M."/>
            <person name="Tamarit D."/>
            <person name="Javelind E."/>
            <person name="Olofsson T."/>
            <person name="Andersson S.G."/>
            <person name="Vasquez A."/>
        </authorList>
    </citation>
    <scope>NUCLEOTIDE SEQUENCE [LARGE SCALE GENOMIC DNA]</scope>
    <source>
        <strain evidence="15 16">Bin4</strain>
    </source>
</reference>
<dbReference type="Proteomes" id="UP000033558">
    <property type="component" value="Unassembled WGS sequence"/>
</dbReference>
<feature type="domain" description="PpiC" evidence="14">
    <location>
        <begin position="146"/>
        <end position="239"/>
    </location>
</feature>
<accession>A0A0F4LU89</accession>
<evidence type="ECO:0000256" key="7">
    <source>
        <dbReference type="ARBA" id="ARBA00023136"/>
    </source>
</evidence>
<dbReference type="PATRIC" id="fig|1218492.5.peg.671"/>
<evidence type="ECO:0000256" key="8">
    <source>
        <dbReference type="ARBA" id="ARBA00023139"/>
    </source>
</evidence>
<dbReference type="PANTHER" id="PTHR47245">
    <property type="entry name" value="PEPTIDYLPROLYL ISOMERASE"/>
    <property type="match status" value="1"/>
</dbReference>
<dbReference type="EMBL" id="JXJQ01000006">
    <property type="protein sequence ID" value="KJY62342.1"/>
    <property type="molecule type" value="Genomic_DNA"/>
</dbReference>
<dbReference type="SUPFAM" id="SSF54534">
    <property type="entry name" value="FKBP-like"/>
    <property type="match status" value="1"/>
</dbReference>
<evidence type="ECO:0000256" key="3">
    <source>
        <dbReference type="ARBA" id="ARBA00006071"/>
    </source>
</evidence>
<evidence type="ECO:0000256" key="2">
    <source>
        <dbReference type="ARBA" id="ARBA00004193"/>
    </source>
</evidence>
<keyword evidence="9 11" id="KW-0413">Isomerase</keyword>
<evidence type="ECO:0000256" key="11">
    <source>
        <dbReference type="HAMAP-Rule" id="MF_01145"/>
    </source>
</evidence>
<dbReference type="GO" id="GO:0005886">
    <property type="term" value="C:plasma membrane"/>
    <property type="evidence" value="ECO:0007669"/>
    <property type="project" value="UniProtKB-SubCell"/>
</dbReference>
<keyword evidence="8 11" id="KW-0564">Palmitate</keyword>
<organism evidence="15 16">
    <name type="scientific">Bombilactobacillus mellifer</name>
    <dbReference type="NCBI Taxonomy" id="1218492"/>
    <lineage>
        <taxon>Bacteria</taxon>
        <taxon>Bacillati</taxon>
        <taxon>Bacillota</taxon>
        <taxon>Bacilli</taxon>
        <taxon>Lactobacillales</taxon>
        <taxon>Lactobacillaceae</taxon>
        <taxon>Bombilactobacillus</taxon>
    </lineage>
</organism>
<keyword evidence="6 11" id="KW-0697">Rotamase</keyword>
<feature type="region of interest" description="Disordered" evidence="12">
    <location>
        <begin position="180"/>
        <end position="201"/>
    </location>
</feature>
<dbReference type="InterPro" id="IPR000297">
    <property type="entry name" value="PPIase_PpiC"/>
</dbReference>
<dbReference type="HOGENOM" id="CLU_034646_6_1_9"/>
<evidence type="ECO:0000259" key="14">
    <source>
        <dbReference type="PROSITE" id="PS50198"/>
    </source>
</evidence>
<comment type="catalytic activity">
    <reaction evidence="1 11">
        <text>[protein]-peptidylproline (omega=180) = [protein]-peptidylproline (omega=0)</text>
        <dbReference type="Rhea" id="RHEA:16237"/>
        <dbReference type="Rhea" id="RHEA-COMP:10747"/>
        <dbReference type="Rhea" id="RHEA-COMP:10748"/>
        <dbReference type="ChEBI" id="CHEBI:83833"/>
        <dbReference type="ChEBI" id="CHEBI:83834"/>
        <dbReference type="EC" id="5.2.1.8"/>
    </reaction>
</comment>
<feature type="chain" id="PRO_5038850531" description="Foldase protein PrsA" evidence="13">
    <location>
        <begin position="28"/>
        <end position="310"/>
    </location>
</feature>
<dbReference type="InterPro" id="IPR046357">
    <property type="entry name" value="PPIase_dom_sf"/>
</dbReference>
<dbReference type="NCBIfam" id="NF003356">
    <property type="entry name" value="PRK04405.1"/>
    <property type="match status" value="1"/>
</dbReference>